<organism evidence="1 2">
    <name type="scientific">Botryotinia calthae</name>
    <dbReference type="NCBI Taxonomy" id="38488"/>
    <lineage>
        <taxon>Eukaryota</taxon>
        <taxon>Fungi</taxon>
        <taxon>Dikarya</taxon>
        <taxon>Ascomycota</taxon>
        <taxon>Pezizomycotina</taxon>
        <taxon>Leotiomycetes</taxon>
        <taxon>Helotiales</taxon>
        <taxon>Sclerotiniaceae</taxon>
        <taxon>Botryotinia</taxon>
    </lineage>
</organism>
<protein>
    <submittedName>
        <fullName evidence="1">Uncharacterized protein</fullName>
    </submittedName>
</protein>
<keyword evidence="2" id="KW-1185">Reference proteome</keyword>
<evidence type="ECO:0000313" key="1">
    <source>
        <dbReference type="EMBL" id="TEY43187.1"/>
    </source>
</evidence>
<comment type="caution">
    <text evidence="1">The sequence shown here is derived from an EMBL/GenBank/DDBJ whole genome shotgun (WGS) entry which is preliminary data.</text>
</comment>
<dbReference type="Proteomes" id="UP000297299">
    <property type="component" value="Unassembled WGS sequence"/>
</dbReference>
<reference evidence="1 2" key="1">
    <citation type="submission" date="2017-11" db="EMBL/GenBank/DDBJ databases">
        <title>Comparative genomics of Botrytis spp.</title>
        <authorList>
            <person name="Valero-Jimenez C.A."/>
            <person name="Tapia P."/>
            <person name="Veloso J."/>
            <person name="Silva-Moreno E."/>
            <person name="Staats M."/>
            <person name="Valdes J.H."/>
            <person name="Van Kan J.A.L."/>
        </authorList>
    </citation>
    <scope>NUCLEOTIDE SEQUENCE [LARGE SCALE GENOMIC DNA]</scope>
    <source>
        <strain evidence="1 2">MUCL2830</strain>
    </source>
</reference>
<gene>
    <name evidence="1" type="ORF">BOTCAL_0375g00030</name>
</gene>
<dbReference type="AlphaFoldDB" id="A0A4Y8CRR1"/>
<sequence>MIDPRGLRVRFSGYRITRPIYDDSRPEDSWLDLHRVADSKGFSLHDLVSTNRSGNVTATSIYIAWDILMTTVSSILGIVMESPETMKSGKQRENGSVMENRATVVVGK</sequence>
<proteinExistence type="predicted"/>
<evidence type="ECO:0000313" key="2">
    <source>
        <dbReference type="Proteomes" id="UP000297299"/>
    </source>
</evidence>
<accession>A0A4Y8CRR1</accession>
<name>A0A4Y8CRR1_9HELO</name>
<dbReference type="EMBL" id="PHWZ01000374">
    <property type="protein sequence ID" value="TEY43187.1"/>
    <property type="molecule type" value="Genomic_DNA"/>
</dbReference>